<dbReference type="SUPFAM" id="SSF50729">
    <property type="entry name" value="PH domain-like"/>
    <property type="match status" value="1"/>
</dbReference>
<evidence type="ECO:0000256" key="5">
    <source>
        <dbReference type="ARBA" id="ARBA00023043"/>
    </source>
</evidence>
<dbReference type="Pfam" id="PF13637">
    <property type="entry name" value="Ank_4"/>
    <property type="match status" value="1"/>
</dbReference>
<dbReference type="GO" id="GO:0032934">
    <property type="term" value="F:sterol binding"/>
    <property type="evidence" value="ECO:0007669"/>
    <property type="project" value="TreeGrafter"/>
</dbReference>
<dbReference type="InterPro" id="IPR001849">
    <property type="entry name" value="PH_domain"/>
</dbReference>
<dbReference type="PROSITE" id="PS50297">
    <property type="entry name" value="ANK_REP_REGION"/>
    <property type="match status" value="1"/>
</dbReference>
<evidence type="ECO:0000256" key="6">
    <source>
        <dbReference type="ARBA" id="ARBA00023055"/>
    </source>
</evidence>
<keyword evidence="14" id="KW-1185">Reference proteome</keyword>
<feature type="repeat" description="ANK" evidence="8">
    <location>
        <begin position="205"/>
        <end position="237"/>
    </location>
</feature>
<dbReference type="AlphaFoldDB" id="A0A8H2VKV4"/>
<feature type="coiled-coil region" evidence="10">
    <location>
        <begin position="648"/>
        <end position="682"/>
    </location>
</feature>
<dbReference type="InterPro" id="IPR037239">
    <property type="entry name" value="OSBP_sf"/>
</dbReference>
<dbReference type="GO" id="GO:0034727">
    <property type="term" value="P:piecemeal microautophagy of the nucleus"/>
    <property type="evidence" value="ECO:0007669"/>
    <property type="project" value="TreeGrafter"/>
</dbReference>
<dbReference type="Gene3D" id="1.25.40.20">
    <property type="entry name" value="Ankyrin repeat-containing domain"/>
    <property type="match status" value="2"/>
</dbReference>
<evidence type="ECO:0000256" key="9">
    <source>
        <dbReference type="RuleBase" id="RU003844"/>
    </source>
</evidence>
<dbReference type="GO" id="GO:0006887">
    <property type="term" value="P:exocytosis"/>
    <property type="evidence" value="ECO:0007669"/>
    <property type="project" value="TreeGrafter"/>
</dbReference>
<dbReference type="PROSITE" id="PS50003">
    <property type="entry name" value="PH_DOMAIN"/>
    <property type="match status" value="1"/>
</dbReference>
<comment type="caution">
    <text evidence="13">The sequence shown here is derived from an EMBL/GenBank/DDBJ whole genome shotgun (WGS) entry which is preliminary data.</text>
</comment>
<keyword evidence="3" id="KW-0597">Phosphoprotein</keyword>
<dbReference type="InterPro" id="IPR011993">
    <property type="entry name" value="PH-like_dom_sf"/>
</dbReference>
<dbReference type="Gene3D" id="2.40.160.120">
    <property type="match status" value="1"/>
</dbReference>
<evidence type="ECO:0000313" key="14">
    <source>
        <dbReference type="Proteomes" id="UP000644660"/>
    </source>
</evidence>
<dbReference type="SMART" id="SM00248">
    <property type="entry name" value="ANK"/>
    <property type="match status" value="3"/>
</dbReference>
<keyword evidence="5 8" id="KW-0040">ANK repeat</keyword>
<dbReference type="InterPro" id="IPR018494">
    <property type="entry name" value="Oxysterol-bd_CS"/>
</dbReference>
<keyword evidence="7" id="KW-0446">Lipid-binding</keyword>
<evidence type="ECO:0000256" key="2">
    <source>
        <dbReference type="ARBA" id="ARBA00022448"/>
    </source>
</evidence>
<evidence type="ECO:0000256" key="8">
    <source>
        <dbReference type="PROSITE-ProRule" id="PRU00023"/>
    </source>
</evidence>
<keyword evidence="10" id="KW-0175">Coiled coil</keyword>
<dbReference type="GeneID" id="64860302"/>
<dbReference type="Gene3D" id="2.30.29.30">
    <property type="entry name" value="Pleckstrin-homology domain (PH domain)/Phosphotyrosine-binding domain (PTB)"/>
    <property type="match status" value="1"/>
</dbReference>
<dbReference type="PROSITE" id="PS50088">
    <property type="entry name" value="ANK_REPEAT"/>
    <property type="match status" value="2"/>
</dbReference>
<dbReference type="GO" id="GO:0006897">
    <property type="term" value="P:endocytosis"/>
    <property type="evidence" value="ECO:0007669"/>
    <property type="project" value="UniProtKB-ARBA"/>
</dbReference>
<evidence type="ECO:0000256" key="7">
    <source>
        <dbReference type="ARBA" id="ARBA00023121"/>
    </source>
</evidence>
<dbReference type="FunFam" id="2.40.160.120:FF:000001">
    <property type="entry name" value="Oxysterol-binding protein"/>
    <property type="match status" value="1"/>
</dbReference>
<feature type="compositionally biased region" description="Acidic residues" evidence="11">
    <location>
        <begin position="740"/>
        <end position="750"/>
    </location>
</feature>
<dbReference type="PROSITE" id="PS01013">
    <property type="entry name" value="OSBP"/>
    <property type="match status" value="1"/>
</dbReference>
<dbReference type="SMART" id="SM00233">
    <property type="entry name" value="PH"/>
    <property type="match status" value="1"/>
</dbReference>
<dbReference type="InterPro" id="IPR036770">
    <property type="entry name" value="Ankyrin_rpt-contain_sf"/>
</dbReference>
<proteinExistence type="inferred from homology"/>
<dbReference type="GO" id="GO:0097038">
    <property type="term" value="C:perinuclear endoplasmic reticulum"/>
    <property type="evidence" value="ECO:0007669"/>
    <property type="project" value="TreeGrafter"/>
</dbReference>
<dbReference type="CDD" id="cd13292">
    <property type="entry name" value="PH_Osh1p_Osh2p_yeast"/>
    <property type="match status" value="1"/>
</dbReference>
<feature type="region of interest" description="Disordered" evidence="11">
    <location>
        <begin position="740"/>
        <end position="761"/>
    </location>
</feature>
<dbReference type="SUPFAM" id="SSF48403">
    <property type="entry name" value="Ankyrin repeat"/>
    <property type="match status" value="1"/>
</dbReference>
<dbReference type="Pfam" id="PF00169">
    <property type="entry name" value="PH"/>
    <property type="match status" value="1"/>
</dbReference>
<feature type="repeat" description="ANK" evidence="8">
    <location>
        <begin position="105"/>
        <end position="127"/>
    </location>
</feature>
<dbReference type="Pfam" id="PF00023">
    <property type="entry name" value="Ank"/>
    <property type="match status" value="1"/>
</dbReference>
<evidence type="ECO:0000256" key="1">
    <source>
        <dbReference type="ARBA" id="ARBA00008842"/>
    </source>
</evidence>
<reference evidence="13 14" key="1">
    <citation type="submission" date="2020-05" db="EMBL/GenBank/DDBJ databases">
        <authorList>
            <person name="Casaregola S."/>
            <person name="Devillers H."/>
            <person name="Grondin C."/>
        </authorList>
    </citation>
    <scope>NUCLEOTIDE SEQUENCE [LARGE SCALE GENOMIC DNA]</scope>
    <source>
        <strain evidence="13 14">CLIB 1767</strain>
    </source>
</reference>
<dbReference type="SUPFAM" id="SSF144000">
    <property type="entry name" value="Oxysterol-binding protein-like"/>
    <property type="match status" value="1"/>
</dbReference>
<protein>
    <submittedName>
        <fullName evidence="13">Similar to Saccharomyces cerevisiae YAR042W SWH1 Protein similar to mammalian oxysterol-binding protein</fullName>
    </submittedName>
</protein>
<dbReference type="InterPro" id="IPR002110">
    <property type="entry name" value="Ankyrin_rpt"/>
</dbReference>
<keyword evidence="6" id="KW-0445">Lipid transport</keyword>
<dbReference type="OrthoDB" id="1854502at2759"/>
<dbReference type="Pfam" id="PF01237">
    <property type="entry name" value="Oxysterol_BP"/>
    <property type="match status" value="1"/>
</dbReference>
<comment type="similarity">
    <text evidence="1 9">Belongs to the OSBP family.</text>
</comment>
<keyword evidence="2" id="KW-0813">Transport</keyword>
<name>A0A8H2VKV4_9SACH</name>
<dbReference type="GO" id="GO:0120015">
    <property type="term" value="F:sterol transfer activity"/>
    <property type="evidence" value="ECO:0007669"/>
    <property type="project" value="UniProtKB-ARBA"/>
</dbReference>
<dbReference type="GO" id="GO:0030011">
    <property type="term" value="P:maintenance of cell polarity"/>
    <property type="evidence" value="ECO:0007669"/>
    <property type="project" value="TreeGrafter"/>
</dbReference>
<sequence length="1227" mass="139454">MVDEVATAERTKSKIVSKPLLKLKLLDVLRKGSYEELLQLVKTQFVPVDDANVIQVTRLILHYAIQVAPFPLIKEIVTKNIDPSLDVAPADKLPLRIDINEQDNNGNTPLHLAAYQSRTDVASLLMDQPSVNDCITNDINLQPFELCRNINVAQLMQYKRSQYIAEIATEFRTAFNNRDFQHLESILNNQRNFQLLDINGMDPQTGDTVLHEFVKKRDVMMCRWLLEHGADPFKRDSKGRLPVDLVKNTAGNSAVATSTTDPTLDVSVATGINGAADVSNATTQLAIDMELKKMLDKSATEQSVINIDNSNHKPEKLVNNRLTAAPTYKGYLKKWTNFAQGYKLRYFILSGDGKLSYYIDQDDTQNVCRGSLYVSNCYIHLDSSEKLKFEIIGGGTNETIRWHLKGNHPIETNRWVWAIQGAIRYAKDRHKGLVPPPAVPKFNQQSEDTMNLPMKLSVNDHINITADDMNDLASIKTGRTDISINTTKYDRESHMASTLTAPAGEDLNNPPSLEAELTKKKFEDEIEIDEDEEEEDEDENNRMYDIATNNGVDVQLTYGPYSQKLHFLKRSIAIELSSLGELLGDPSLRENHDSKVIVGEIIETVNKSINTMNANFEQLNDFTEKRDKRLINMLRKQYDVNNVWMQSMKELELELIEKDTRLHGLEDERKQLRKVLEQATTNGGIQVDTVNHDNDNNTQNSINKDDSAMQQLVELINHRDDDDGIVDDSDVDEFFDAEEMDSANEEEAEAENSGTDSKKQVEEVVAGNQSDTTSEIVDYDRALPVITTAQTEKQDGIDGDKSFNGYENGPRTCIKLDADNRPSVSLWGVLKSMVGKDLTKIALPVSFNEPSSMLQRVSEDYEYGYLLTHASTIADSALRMLYVAVFTAAPYASTINRVAKPFNPLLGETFEFTDKTQEFRFVTEQVSHHPPICATMGESPRWDFYGESHVDSKFNGRSFNIKHLGKWFVHMRPDDKDSPEEEVYSFMKPDNSVIGILVGKPEVDNVGSTRIDNHTTGDYCMLYYKARGWTMAGAYEVRGEIFDKDGKKRWVLGGHWNDAIYAKKCVSSDDNDTSSAEFPVETTITGTNGTNGPNEPRYDGSKFLVWKANKRQTGVPFNLTRYAIQLNDDNEQLLQWAAPTDSRRRPDQRAMEEGRYDDAADEKYRLEEKQRAIRKLREQEESEVPSWTPKWFTRDVHPTTGDSYWHFTGDYWKNRETHNWEICDDIY</sequence>
<dbReference type="RefSeq" id="XP_041409033.1">
    <property type="nucleotide sequence ID" value="XM_041553099.1"/>
</dbReference>
<dbReference type="GO" id="GO:0005886">
    <property type="term" value="C:plasma membrane"/>
    <property type="evidence" value="ECO:0007669"/>
    <property type="project" value="TreeGrafter"/>
</dbReference>
<dbReference type="PANTHER" id="PTHR10972">
    <property type="entry name" value="OXYSTEROL-BINDING PROTEIN-RELATED"/>
    <property type="match status" value="1"/>
</dbReference>
<dbReference type="InterPro" id="IPR000648">
    <property type="entry name" value="Oxysterol-bd"/>
</dbReference>
<dbReference type="GO" id="GO:0005829">
    <property type="term" value="C:cytosol"/>
    <property type="evidence" value="ECO:0007669"/>
    <property type="project" value="TreeGrafter"/>
</dbReference>
<evidence type="ECO:0000313" key="13">
    <source>
        <dbReference type="EMBL" id="CAB4257189.1"/>
    </source>
</evidence>
<accession>A0A8H2VKV4</accession>
<feature type="domain" description="PH" evidence="12">
    <location>
        <begin position="325"/>
        <end position="424"/>
    </location>
</feature>
<evidence type="ECO:0000256" key="11">
    <source>
        <dbReference type="SAM" id="MobiDB-lite"/>
    </source>
</evidence>
<evidence type="ECO:0000259" key="12">
    <source>
        <dbReference type="PROSITE" id="PS50003"/>
    </source>
</evidence>
<dbReference type="Gene3D" id="3.30.70.3490">
    <property type="match status" value="1"/>
</dbReference>
<dbReference type="Proteomes" id="UP000644660">
    <property type="component" value="Unassembled WGS sequence"/>
</dbReference>
<dbReference type="GO" id="GO:0005635">
    <property type="term" value="C:nuclear envelope"/>
    <property type="evidence" value="ECO:0007669"/>
    <property type="project" value="TreeGrafter"/>
</dbReference>
<evidence type="ECO:0000256" key="3">
    <source>
        <dbReference type="ARBA" id="ARBA00022553"/>
    </source>
</evidence>
<evidence type="ECO:0000256" key="10">
    <source>
        <dbReference type="SAM" id="Coils"/>
    </source>
</evidence>
<organism evidence="13 14">
    <name type="scientific">Maudiozyma barnettii</name>
    <dbReference type="NCBI Taxonomy" id="61262"/>
    <lineage>
        <taxon>Eukaryota</taxon>
        <taxon>Fungi</taxon>
        <taxon>Dikarya</taxon>
        <taxon>Ascomycota</taxon>
        <taxon>Saccharomycotina</taxon>
        <taxon>Saccharomycetes</taxon>
        <taxon>Saccharomycetales</taxon>
        <taxon>Saccharomycetaceae</taxon>
        <taxon>Maudiozyma</taxon>
    </lineage>
</organism>
<dbReference type="FunFam" id="2.30.29.30:FF:000061">
    <property type="entry name" value="Oxysterol binding protein 1"/>
    <property type="match status" value="1"/>
</dbReference>
<gene>
    <name evidence="13" type="ORF">KABA2_13S05082</name>
</gene>
<keyword evidence="4" id="KW-0677">Repeat</keyword>
<evidence type="ECO:0000256" key="4">
    <source>
        <dbReference type="ARBA" id="ARBA00022737"/>
    </source>
</evidence>
<dbReference type="PANTHER" id="PTHR10972:SF205">
    <property type="entry name" value="OXYSTEROL-BINDING PROTEIN 1"/>
    <property type="match status" value="1"/>
</dbReference>
<dbReference type="EMBL" id="CAEFZW010000013">
    <property type="protein sequence ID" value="CAB4257189.1"/>
    <property type="molecule type" value="Genomic_DNA"/>
</dbReference>